<evidence type="ECO:0000313" key="1">
    <source>
        <dbReference type="EMBL" id="RIA81666.1"/>
    </source>
</evidence>
<keyword evidence="2" id="KW-1185">Reference proteome</keyword>
<comment type="caution">
    <text evidence="1">The sequence shown here is derived from an EMBL/GenBank/DDBJ whole genome shotgun (WGS) entry which is preliminary data.</text>
</comment>
<dbReference type="Proteomes" id="UP000265703">
    <property type="component" value="Unassembled WGS sequence"/>
</dbReference>
<dbReference type="AlphaFoldDB" id="A0A397SAA4"/>
<proteinExistence type="predicted"/>
<dbReference type="EMBL" id="QKYT01000760">
    <property type="protein sequence ID" value="RIA81666.1"/>
    <property type="molecule type" value="Genomic_DNA"/>
</dbReference>
<name>A0A397SAA4_9GLOM</name>
<evidence type="ECO:0000313" key="2">
    <source>
        <dbReference type="Proteomes" id="UP000265703"/>
    </source>
</evidence>
<organism evidence="1 2">
    <name type="scientific">Glomus cerebriforme</name>
    <dbReference type="NCBI Taxonomy" id="658196"/>
    <lineage>
        <taxon>Eukaryota</taxon>
        <taxon>Fungi</taxon>
        <taxon>Fungi incertae sedis</taxon>
        <taxon>Mucoromycota</taxon>
        <taxon>Glomeromycotina</taxon>
        <taxon>Glomeromycetes</taxon>
        <taxon>Glomerales</taxon>
        <taxon>Glomeraceae</taxon>
        <taxon>Glomus</taxon>
    </lineage>
</organism>
<accession>A0A397SAA4</accession>
<gene>
    <name evidence="1" type="ORF">C1645_836604</name>
</gene>
<sequence>MPQQRKGPLFTEEVDNKIKELAIIHPDDYVTIARKVKEDLGKDYNSKQIRQR</sequence>
<protein>
    <submittedName>
        <fullName evidence="1">Uncharacterized protein</fullName>
    </submittedName>
</protein>
<reference evidence="1 2" key="1">
    <citation type="submission" date="2018-06" db="EMBL/GenBank/DDBJ databases">
        <title>Comparative genomics reveals the genomic features of Rhizophagus irregularis, R. cerebriforme, R. diaphanum and Gigaspora rosea, and their symbiotic lifestyle signature.</title>
        <authorList>
            <person name="Morin E."/>
            <person name="San Clemente H."/>
            <person name="Chen E.C.H."/>
            <person name="De La Providencia I."/>
            <person name="Hainaut M."/>
            <person name="Kuo A."/>
            <person name="Kohler A."/>
            <person name="Murat C."/>
            <person name="Tang N."/>
            <person name="Roy S."/>
            <person name="Loubradou J."/>
            <person name="Henrissat B."/>
            <person name="Grigoriev I.V."/>
            <person name="Corradi N."/>
            <person name="Roux C."/>
            <person name="Martin F.M."/>
        </authorList>
    </citation>
    <scope>NUCLEOTIDE SEQUENCE [LARGE SCALE GENOMIC DNA]</scope>
    <source>
        <strain evidence="1 2">DAOM 227022</strain>
    </source>
</reference>